<sequence length="67" mass="7217">MYLALDGVYHPLWAAFPNNPTPETLAAARQGTCKGLTPTLGDGPDQEDFDAPRIRLVASHTPQFPPA</sequence>
<evidence type="ECO:0000313" key="1">
    <source>
        <dbReference type="EMBL" id="KAK0039330.1"/>
    </source>
</evidence>
<evidence type="ECO:0000313" key="2">
    <source>
        <dbReference type="EMBL" id="KAK0039683.1"/>
    </source>
</evidence>
<dbReference type="EMBL" id="JASAOG010000457">
    <property type="protein sequence ID" value="KAK0039330.1"/>
    <property type="molecule type" value="Genomic_DNA"/>
</dbReference>
<gene>
    <name evidence="2" type="ORF">Bpfe_030887</name>
    <name evidence="1" type="ORF">Bpfe_031241</name>
</gene>
<evidence type="ECO:0000313" key="3">
    <source>
        <dbReference type="Proteomes" id="UP001233172"/>
    </source>
</evidence>
<dbReference type="AlphaFoldDB" id="A0AAD8AR16"/>
<keyword evidence="3" id="KW-1185">Reference proteome</keyword>
<reference evidence="1" key="1">
    <citation type="journal article" date="2023" name="PLoS Negl. Trop. Dis.">
        <title>A genome sequence for Biomphalaria pfeifferi, the major vector snail for the human-infecting parasite Schistosoma mansoni.</title>
        <authorList>
            <person name="Bu L."/>
            <person name="Lu L."/>
            <person name="Laidemitt M.R."/>
            <person name="Zhang S.M."/>
            <person name="Mutuku M."/>
            <person name="Mkoji G."/>
            <person name="Steinauer M."/>
            <person name="Loker E.S."/>
        </authorList>
    </citation>
    <scope>NUCLEOTIDE SEQUENCE</scope>
    <source>
        <strain evidence="1">KasaAsao</strain>
    </source>
</reference>
<comment type="caution">
    <text evidence="1">The sequence shown here is derived from an EMBL/GenBank/DDBJ whole genome shotgun (WGS) entry which is preliminary data.</text>
</comment>
<dbReference type="EMBL" id="JASAOG010000425">
    <property type="protein sequence ID" value="KAK0039683.1"/>
    <property type="molecule type" value="Genomic_DNA"/>
</dbReference>
<accession>A0AAD8AR16</accession>
<proteinExistence type="predicted"/>
<name>A0AAD8AR16_BIOPF</name>
<organism evidence="1 3">
    <name type="scientific">Biomphalaria pfeifferi</name>
    <name type="common">Bloodfluke planorb</name>
    <name type="synonym">Freshwater snail</name>
    <dbReference type="NCBI Taxonomy" id="112525"/>
    <lineage>
        <taxon>Eukaryota</taxon>
        <taxon>Metazoa</taxon>
        <taxon>Spiralia</taxon>
        <taxon>Lophotrochozoa</taxon>
        <taxon>Mollusca</taxon>
        <taxon>Gastropoda</taxon>
        <taxon>Heterobranchia</taxon>
        <taxon>Euthyneura</taxon>
        <taxon>Panpulmonata</taxon>
        <taxon>Hygrophila</taxon>
        <taxon>Lymnaeoidea</taxon>
        <taxon>Planorbidae</taxon>
        <taxon>Biomphalaria</taxon>
    </lineage>
</organism>
<reference evidence="1" key="2">
    <citation type="submission" date="2023-04" db="EMBL/GenBank/DDBJ databases">
        <authorList>
            <person name="Bu L."/>
            <person name="Lu L."/>
            <person name="Laidemitt M.R."/>
            <person name="Zhang S.M."/>
            <person name="Mutuku M."/>
            <person name="Mkoji G."/>
            <person name="Steinauer M."/>
            <person name="Loker E.S."/>
        </authorList>
    </citation>
    <scope>NUCLEOTIDE SEQUENCE</scope>
    <source>
        <strain evidence="1">KasaAsao</strain>
        <tissue evidence="1">Whole Snail</tissue>
    </source>
</reference>
<protein>
    <submittedName>
        <fullName evidence="1">Protein TAR1</fullName>
    </submittedName>
</protein>
<dbReference type="Proteomes" id="UP001233172">
    <property type="component" value="Unassembled WGS sequence"/>
</dbReference>